<comment type="caution">
    <text evidence="1">The sequence shown here is derived from an EMBL/GenBank/DDBJ whole genome shotgun (WGS) entry which is preliminary data.</text>
</comment>
<dbReference type="Proteomes" id="UP000287651">
    <property type="component" value="Unassembled WGS sequence"/>
</dbReference>
<dbReference type="EMBL" id="AMZH03003986">
    <property type="protein sequence ID" value="RRT70527.1"/>
    <property type="molecule type" value="Genomic_DNA"/>
</dbReference>
<protein>
    <submittedName>
        <fullName evidence="1">Uncharacterized protein</fullName>
    </submittedName>
</protein>
<gene>
    <name evidence="1" type="ORF">B296_00019190</name>
</gene>
<sequence>MCGFSPSKPRFGDRGEGLRVVTIQYSHGEQRRTLVPKSFFSPNHLFLSLHHPNSSPRASLPRSAILSRPLLVSRTGSSSAARTCGIGRAGSKWELVCLCNGHRFRGTLPAHILR</sequence>
<dbReference type="AlphaFoldDB" id="A0A427A2N8"/>
<organism evidence="1 2">
    <name type="scientific">Ensete ventricosum</name>
    <name type="common">Abyssinian banana</name>
    <name type="synonym">Musa ensete</name>
    <dbReference type="NCBI Taxonomy" id="4639"/>
    <lineage>
        <taxon>Eukaryota</taxon>
        <taxon>Viridiplantae</taxon>
        <taxon>Streptophyta</taxon>
        <taxon>Embryophyta</taxon>
        <taxon>Tracheophyta</taxon>
        <taxon>Spermatophyta</taxon>
        <taxon>Magnoliopsida</taxon>
        <taxon>Liliopsida</taxon>
        <taxon>Zingiberales</taxon>
        <taxon>Musaceae</taxon>
        <taxon>Ensete</taxon>
    </lineage>
</organism>
<accession>A0A427A2N8</accession>
<evidence type="ECO:0000313" key="1">
    <source>
        <dbReference type="EMBL" id="RRT70527.1"/>
    </source>
</evidence>
<name>A0A427A2N8_ENSVE</name>
<evidence type="ECO:0000313" key="2">
    <source>
        <dbReference type="Proteomes" id="UP000287651"/>
    </source>
</evidence>
<proteinExistence type="predicted"/>
<reference evidence="1 2" key="1">
    <citation type="journal article" date="2014" name="Agronomy (Basel)">
        <title>A Draft Genome Sequence for Ensete ventricosum, the Drought-Tolerant Tree Against Hunger.</title>
        <authorList>
            <person name="Harrison J."/>
            <person name="Moore K.A."/>
            <person name="Paszkiewicz K."/>
            <person name="Jones T."/>
            <person name="Grant M."/>
            <person name="Ambacheew D."/>
            <person name="Muzemil S."/>
            <person name="Studholme D.J."/>
        </authorList>
    </citation>
    <scope>NUCLEOTIDE SEQUENCE [LARGE SCALE GENOMIC DNA]</scope>
</reference>